<feature type="transmembrane region" description="Helical" evidence="1">
    <location>
        <begin position="41"/>
        <end position="65"/>
    </location>
</feature>
<dbReference type="RefSeq" id="WP_344996689.1">
    <property type="nucleotide sequence ID" value="NZ_BAABFR010000040.1"/>
</dbReference>
<proteinExistence type="predicted"/>
<comment type="caution">
    <text evidence="2">The sequence shown here is derived from an EMBL/GenBank/DDBJ whole genome shotgun (WGS) entry which is preliminary data.</text>
</comment>
<dbReference type="Proteomes" id="UP001500635">
    <property type="component" value="Unassembled WGS sequence"/>
</dbReference>
<organism evidence="2 3">
    <name type="scientific">Tsukamurella soli</name>
    <dbReference type="NCBI Taxonomy" id="644556"/>
    <lineage>
        <taxon>Bacteria</taxon>
        <taxon>Bacillati</taxon>
        <taxon>Actinomycetota</taxon>
        <taxon>Actinomycetes</taxon>
        <taxon>Mycobacteriales</taxon>
        <taxon>Tsukamurellaceae</taxon>
        <taxon>Tsukamurella</taxon>
    </lineage>
</organism>
<dbReference type="EMBL" id="BAABFR010000040">
    <property type="protein sequence ID" value="GAA4394930.1"/>
    <property type="molecule type" value="Genomic_DNA"/>
</dbReference>
<gene>
    <name evidence="2" type="ORF">GCM10023147_27490</name>
</gene>
<name>A0ABP8JRE3_9ACTN</name>
<protein>
    <submittedName>
        <fullName evidence="2">Uncharacterized protein</fullName>
    </submittedName>
</protein>
<evidence type="ECO:0000256" key="1">
    <source>
        <dbReference type="SAM" id="Phobius"/>
    </source>
</evidence>
<keyword evidence="1" id="KW-0812">Transmembrane</keyword>
<accession>A0ABP8JRE3</accession>
<evidence type="ECO:0000313" key="3">
    <source>
        <dbReference type="Proteomes" id="UP001500635"/>
    </source>
</evidence>
<sequence length="75" mass="8006">MQASHLENDWAASIGLAIATGFWTRSGPHASRRTLEHDWNLGAGLGLAFVFVMMLVSLAATVLAAPREHAAEHPA</sequence>
<evidence type="ECO:0000313" key="2">
    <source>
        <dbReference type="EMBL" id="GAA4394930.1"/>
    </source>
</evidence>
<keyword evidence="1" id="KW-1133">Transmembrane helix</keyword>
<keyword evidence="3" id="KW-1185">Reference proteome</keyword>
<reference evidence="3" key="1">
    <citation type="journal article" date="2019" name="Int. J. Syst. Evol. Microbiol.">
        <title>The Global Catalogue of Microorganisms (GCM) 10K type strain sequencing project: providing services to taxonomists for standard genome sequencing and annotation.</title>
        <authorList>
            <consortium name="The Broad Institute Genomics Platform"/>
            <consortium name="The Broad Institute Genome Sequencing Center for Infectious Disease"/>
            <person name="Wu L."/>
            <person name="Ma J."/>
        </authorList>
    </citation>
    <scope>NUCLEOTIDE SEQUENCE [LARGE SCALE GENOMIC DNA]</scope>
    <source>
        <strain evidence="3">JCM 17688</strain>
    </source>
</reference>
<keyword evidence="1" id="KW-0472">Membrane</keyword>